<feature type="transmembrane region" description="Helical" evidence="1">
    <location>
        <begin position="49"/>
        <end position="70"/>
    </location>
</feature>
<keyword evidence="1" id="KW-1133">Transmembrane helix</keyword>
<dbReference type="AlphaFoldDB" id="A0AAE0FLP0"/>
<name>A0AAE0FLP0_9CHLO</name>
<proteinExistence type="predicted"/>
<keyword evidence="1" id="KW-0812">Transmembrane</keyword>
<organism evidence="2 3">
    <name type="scientific">Cymbomonas tetramitiformis</name>
    <dbReference type="NCBI Taxonomy" id="36881"/>
    <lineage>
        <taxon>Eukaryota</taxon>
        <taxon>Viridiplantae</taxon>
        <taxon>Chlorophyta</taxon>
        <taxon>Pyramimonadophyceae</taxon>
        <taxon>Pyramimonadales</taxon>
        <taxon>Pyramimonadaceae</taxon>
        <taxon>Cymbomonas</taxon>
    </lineage>
</organism>
<gene>
    <name evidence="2" type="ORF">CYMTET_29110</name>
</gene>
<keyword evidence="1" id="KW-0472">Membrane</keyword>
<evidence type="ECO:0000313" key="2">
    <source>
        <dbReference type="EMBL" id="KAK3262014.1"/>
    </source>
</evidence>
<evidence type="ECO:0000313" key="3">
    <source>
        <dbReference type="Proteomes" id="UP001190700"/>
    </source>
</evidence>
<sequence>MMRKLLQTGIVVLVGMIAGENAAVIFAVFVSVFAILVHQRYSPFKNDSMDDLCLCILVNQFIVQMVLMIAKLTDESGGFVVALGILLLQIMVLTYAMTHIIPAFRPVIVGLKANDGRRAWLCLCREIARHRKPNVSTGWLFEVAPAVVLVKGVDPAKFLEKFTNHVKACRKEVNPLITPEQIWGETIFIRLLNLRICRDYYKEFLARSELTTDGQRLCATGFTAFTVAVSAFYLAQTQEAGQVAERKRKDNIAALSASLLGGGTPTLQALLQLGLSPGQLGAPPHSRRAARLASLPRAARARSPEGIVAAAGSLGTRALLPGRSAAGRPRRAHVALRPRHPRVSRDARGGHQAECWTCGGLHFQRHCQQSGGTLSANQMNVLFDGTSLPDLEWTLDEAYASGDEQAYEDLLTLHSLEVVMPMSSDVAGGETLLLTATGEAEVDGGDGYSPEMWVIWLASGADEATYWQTLATYEQTYVTVMPDEDAPDDLHATYRPKLVSVGIKS</sequence>
<accession>A0AAE0FLP0</accession>
<keyword evidence="3" id="KW-1185">Reference proteome</keyword>
<feature type="transmembrane region" description="Helical" evidence="1">
    <location>
        <begin position="76"/>
        <end position="96"/>
    </location>
</feature>
<dbReference type="Proteomes" id="UP001190700">
    <property type="component" value="Unassembled WGS sequence"/>
</dbReference>
<evidence type="ECO:0000256" key="1">
    <source>
        <dbReference type="SAM" id="Phobius"/>
    </source>
</evidence>
<protein>
    <submittedName>
        <fullName evidence="2">Uncharacterized protein</fullName>
    </submittedName>
</protein>
<feature type="transmembrane region" description="Helical" evidence="1">
    <location>
        <begin position="12"/>
        <end position="37"/>
    </location>
</feature>
<comment type="caution">
    <text evidence="2">The sequence shown here is derived from an EMBL/GenBank/DDBJ whole genome shotgun (WGS) entry which is preliminary data.</text>
</comment>
<dbReference type="EMBL" id="LGRX02016502">
    <property type="protein sequence ID" value="KAK3262014.1"/>
    <property type="molecule type" value="Genomic_DNA"/>
</dbReference>
<reference evidence="2 3" key="1">
    <citation type="journal article" date="2015" name="Genome Biol. Evol.">
        <title>Comparative Genomics of a Bacterivorous Green Alga Reveals Evolutionary Causalities and Consequences of Phago-Mixotrophic Mode of Nutrition.</title>
        <authorList>
            <person name="Burns J.A."/>
            <person name="Paasch A."/>
            <person name="Narechania A."/>
            <person name="Kim E."/>
        </authorList>
    </citation>
    <scope>NUCLEOTIDE SEQUENCE [LARGE SCALE GENOMIC DNA]</scope>
    <source>
        <strain evidence="2 3">PLY_AMNH</strain>
    </source>
</reference>